<sequence>MLEMKGVFYLANDVFLVKKAQKGDQEAFIQLVKEYEPVLYNMARRFLKNEQDIADVLQETVITAYQKLNQLKNPKYFNTWICRIMINQCKKLMSLEPSFDIEDYPFLVDNQETEHLAMNDLLAGLKPIYRIPLVLYYYNGFSVKEISEILTEPTGTIKSRLARGRVLLQKEYIGSEGGLV</sequence>
<name>A0AA91GH62_9ENTE</name>
<dbReference type="InterPro" id="IPR013324">
    <property type="entry name" value="RNA_pol_sigma_r3/r4-like"/>
</dbReference>
<dbReference type="InterPro" id="IPR013325">
    <property type="entry name" value="RNA_pol_sigma_r2"/>
</dbReference>
<keyword evidence="3" id="KW-0731">Sigma factor</keyword>
<feature type="domain" description="RNA polymerase sigma-70 region 2" evidence="5">
    <location>
        <begin position="31"/>
        <end position="91"/>
    </location>
</feature>
<proteinExistence type="inferred from homology"/>
<evidence type="ECO:0000256" key="1">
    <source>
        <dbReference type="ARBA" id="ARBA00010641"/>
    </source>
</evidence>
<comment type="similarity">
    <text evidence="1">Belongs to the sigma-70 factor family. ECF subfamily.</text>
</comment>
<evidence type="ECO:0000256" key="4">
    <source>
        <dbReference type="ARBA" id="ARBA00023163"/>
    </source>
</evidence>
<dbReference type="SUPFAM" id="SSF88659">
    <property type="entry name" value="Sigma3 and sigma4 domains of RNA polymerase sigma factors"/>
    <property type="match status" value="1"/>
</dbReference>
<dbReference type="GO" id="GO:0006352">
    <property type="term" value="P:DNA-templated transcription initiation"/>
    <property type="evidence" value="ECO:0007669"/>
    <property type="project" value="InterPro"/>
</dbReference>
<dbReference type="InterPro" id="IPR014284">
    <property type="entry name" value="RNA_pol_sigma-70_dom"/>
</dbReference>
<dbReference type="GO" id="GO:0016987">
    <property type="term" value="F:sigma factor activity"/>
    <property type="evidence" value="ECO:0007669"/>
    <property type="project" value="UniProtKB-KW"/>
</dbReference>
<gene>
    <name evidence="7" type="ORF">RV15_GL000622</name>
</gene>
<evidence type="ECO:0000259" key="5">
    <source>
        <dbReference type="Pfam" id="PF04542"/>
    </source>
</evidence>
<dbReference type="SUPFAM" id="SSF88946">
    <property type="entry name" value="Sigma2 domain of RNA polymerase sigma factors"/>
    <property type="match status" value="1"/>
</dbReference>
<dbReference type="PANTHER" id="PTHR43133:SF51">
    <property type="entry name" value="RNA POLYMERASE SIGMA FACTOR"/>
    <property type="match status" value="1"/>
</dbReference>
<keyword evidence="4" id="KW-0804">Transcription</keyword>
<dbReference type="Gene3D" id="1.10.1740.10">
    <property type="match status" value="1"/>
</dbReference>
<dbReference type="Pfam" id="PF04542">
    <property type="entry name" value="Sigma70_r2"/>
    <property type="match status" value="1"/>
</dbReference>
<reference evidence="7 8" key="1">
    <citation type="submission" date="2014-12" db="EMBL/GenBank/DDBJ databases">
        <title>Draft genome sequences of 29 type strains of Enterococci.</title>
        <authorList>
            <person name="Zhong Z."/>
            <person name="Sun Z."/>
            <person name="Liu W."/>
            <person name="Zhang W."/>
            <person name="Zhang H."/>
        </authorList>
    </citation>
    <scope>NUCLEOTIDE SEQUENCE [LARGE SCALE GENOMIC DNA]</scope>
    <source>
        <strain evidence="7 8">DSM 22801</strain>
    </source>
</reference>
<dbReference type="InterPro" id="IPR036388">
    <property type="entry name" value="WH-like_DNA-bd_sf"/>
</dbReference>
<protein>
    <submittedName>
        <fullName evidence="7">Sigma-70 family RNA polymerase sigma factor</fullName>
    </submittedName>
</protein>
<comment type="caution">
    <text evidence="7">The sequence shown here is derived from an EMBL/GenBank/DDBJ whole genome shotgun (WGS) entry which is preliminary data.</text>
</comment>
<dbReference type="Gene3D" id="1.10.10.10">
    <property type="entry name" value="Winged helix-like DNA-binding domain superfamily/Winged helix DNA-binding domain"/>
    <property type="match status" value="1"/>
</dbReference>
<dbReference type="CDD" id="cd06171">
    <property type="entry name" value="Sigma70_r4"/>
    <property type="match status" value="1"/>
</dbReference>
<evidence type="ECO:0000313" key="7">
    <source>
        <dbReference type="EMBL" id="OJG91536.1"/>
    </source>
</evidence>
<dbReference type="GO" id="GO:0003677">
    <property type="term" value="F:DNA binding"/>
    <property type="evidence" value="ECO:0007669"/>
    <property type="project" value="InterPro"/>
</dbReference>
<dbReference type="NCBIfam" id="TIGR02937">
    <property type="entry name" value="sigma70-ECF"/>
    <property type="match status" value="1"/>
</dbReference>
<feature type="domain" description="RNA polymerase sigma factor 70 region 4 type 2" evidence="6">
    <location>
        <begin position="117"/>
        <end position="166"/>
    </location>
</feature>
<accession>A0AA91GH62</accession>
<dbReference type="InterPro" id="IPR039425">
    <property type="entry name" value="RNA_pol_sigma-70-like"/>
</dbReference>
<evidence type="ECO:0000313" key="8">
    <source>
        <dbReference type="Proteomes" id="UP000183039"/>
    </source>
</evidence>
<dbReference type="EMBL" id="JXLC01000013">
    <property type="protein sequence ID" value="OJG91536.1"/>
    <property type="molecule type" value="Genomic_DNA"/>
</dbReference>
<organism evidence="7 8">
    <name type="scientific">Enterococcus silesiacus</name>
    <dbReference type="NCBI Taxonomy" id="332949"/>
    <lineage>
        <taxon>Bacteria</taxon>
        <taxon>Bacillati</taxon>
        <taxon>Bacillota</taxon>
        <taxon>Bacilli</taxon>
        <taxon>Lactobacillales</taxon>
        <taxon>Enterococcaceae</taxon>
        <taxon>Enterococcus</taxon>
    </lineage>
</organism>
<evidence type="ECO:0000259" key="6">
    <source>
        <dbReference type="Pfam" id="PF08281"/>
    </source>
</evidence>
<evidence type="ECO:0000256" key="2">
    <source>
        <dbReference type="ARBA" id="ARBA00023015"/>
    </source>
</evidence>
<evidence type="ECO:0000256" key="3">
    <source>
        <dbReference type="ARBA" id="ARBA00023082"/>
    </source>
</evidence>
<dbReference type="InterPro" id="IPR007627">
    <property type="entry name" value="RNA_pol_sigma70_r2"/>
</dbReference>
<dbReference type="InterPro" id="IPR013249">
    <property type="entry name" value="RNA_pol_sigma70_r4_t2"/>
</dbReference>
<dbReference type="AlphaFoldDB" id="A0AA91GH62"/>
<keyword evidence="2" id="KW-0805">Transcription regulation</keyword>
<dbReference type="Pfam" id="PF08281">
    <property type="entry name" value="Sigma70_r4_2"/>
    <property type="match status" value="1"/>
</dbReference>
<dbReference type="Proteomes" id="UP000183039">
    <property type="component" value="Unassembled WGS sequence"/>
</dbReference>
<dbReference type="PANTHER" id="PTHR43133">
    <property type="entry name" value="RNA POLYMERASE ECF-TYPE SIGMA FACTO"/>
    <property type="match status" value="1"/>
</dbReference>